<feature type="region of interest" description="Disordered" evidence="1">
    <location>
        <begin position="344"/>
        <end position="369"/>
    </location>
</feature>
<evidence type="ECO:0000313" key="4">
    <source>
        <dbReference type="Proteomes" id="UP000003688"/>
    </source>
</evidence>
<gene>
    <name evidence="3" type="ORF">Cflav_PD0940</name>
</gene>
<dbReference type="AlphaFoldDB" id="B9XQM6"/>
<reference evidence="3 4" key="1">
    <citation type="journal article" date="2011" name="J. Bacteriol.">
        <title>Genome sequence of 'Pedosphaera parvula' Ellin514, an aerobic Verrucomicrobial isolate from pasture soil.</title>
        <authorList>
            <person name="Kant R."/>
            <person name="van Passel M.W."/>
            <person name="Sangwan P."/>
            <person name="Palva A."/>
            <person name="Lucas S."/>
            <person name="Copeland A."/>
            <person name="Lapidus A."/>
            <person name="Glavina Del Rio T."/>
            <person name="Dalin E."/>
            <person name="Tice H."/>
            <person name="Bruce D."/>
            <person name="Goodwin L."/>
            <person name="Pitluck S."/>
            <person name="Chertkov O."/>
            <person name="Larimer F.W."/>
            <person name="Land M.L."/>
            <person name="Hauser L."/>
            <person name="Brettin T.S."/>
            <person name="Detter J.C."/>
            <person name="Han S."/>
            <person name="de Vos W.M."/>
            <person name="Janssen P.H."/>
            <person name="Smidt H."/>
        </authorList>
    </citation>
    <scope>NUCLEOTIDE SEQUENCE [LARGE SCALE GENOMIC DNA]</scope>
    <source>
        <strain evidence="3 4">Ellin514</strain>
    </source>
</reference>
<organism evidence="3 4">
    <name type="scientific">Pedosphaera parvula (strain Ellin514)</name>
    <dbReference type="NCBI Taxonomy" id="320771"/>
    <lineage>
        <taxon>Bacteria</taxon>
        <taxon>Pseudomonadati</taxon>
        <taxon>Verrucomicrobiota</taxon>
        <taxon>Pedosphaerae</taxon>
        <taxon>Pedosphaerales</taxon>
        <taxon>Pedosphaeraceae</taxon>
        <taxon>Pedosphaera</taxon>
    </lineage>
</organism>
<proteinExistence type="predicted"/>
<keyword evidence="2" id="KW-0732">Signal</keyword>
<protein>
    <submittedName>
        <fullName evidence="3">Uncharacterized protein</fullName>
    </submittedName>
</protein>
<name>B9XQM6_PEDPL</name>
<dbReference type="STRING" id="320771.Cflav_PD0940"/>
<evidence type="ECO:0000313" key="3">
    <source>
        <dbReference type="EMBL" id="EEF57876.1"/>
    </source>
</evidence>
<feature type="signal peptide" evidence="2">
    <location>
        <begin position="1"/>
        <end position="30"/>
    </location>
</feature>
<keyword evidence="4" id="KW-1185">Reference proteome</keyword>
<accession>B9XQM6</accession>
<dbReference type="RefSeq" id="WP_007418112.1">
    <property type="nucleotide sequence ID" value="NZ_ABOX02000055.1"/>
</dbReference>
<comment type="caution">
    <text evidence="3">The sequence shown here is derived from an EMBL/GenBank/DDBJ whole genome shotgun (WGS) entry which is preliminary data.</text>
</comment>
<feature type="chain" id="PRO_5002893375" evidence="2">
    <location>
        <begin position="31"/>
        <end position="369"/>
    </location>
</feature>
<evidence type="ECO:0000256" key="2">
    <source>
        <dbReference type="SAM" id="SignalP"/>
    </source>
</evidence>
<dbReference type="Proteomes" id="UP000003688">
    <property type="component" value="Unassembled WGS sequence"/>
</dbReference>
<dbReference type="EMBL" id="ABOX02000055">
    <property type="protein sequence ID" value="EEF57876.1"/>
    <property type="molecule type" value="Genomic_DNA"/>
</dbReference>
<sequence precursor="true">MNGNLIKRLLPSIHRLLTLLLLASGGTVCAADGYEALGYLTYTRFDTLGKTTYKKVMMFEVEVAANKWRIRTEPVIQGQGGIGYYEAAYTTNDSVFKLTVLESAYRSSESPFGSLQAELKKAKREDVYFTNTSRIEVYSSSNSSLIHGRSTNAPVGMEAANHIHNVAVAVEAKGKFPPVDSSYVATLWFAFTPPNGQMDGTNKMLLQIWDDGNPQKTRFRRASWKQLTEYPNLVSDAVYGWAGKQLLPDGYLDDLKKSGWIKPESIAAHYEVNGVTNVDGLTLPLNFKLTRFNSKRLGSETPKIETTIEASVVKAGRFSSGRSLDVHIPGKTVVSDYRLSRQMLDSNSPPTQLLKTISSPSNGKSANDR</sequence>
<evidence type="ECO:0000256" key="1">
    <source>
        <dbReference type="SAM" id="MobiDB-lite"/>
    </source>
</evidence>